<keyword evidence="4 7" id="KW-0378">Hydrolase</keyword>
<feature type="active site" evidence="7 8">
    <location>
        <position position="80"/>
    </location>
</feature>
<dbReference type="EMBL" id="VATY01000005">
    <property type="protein sequence ID" value="TMM53228.1"/>
    <property type="molecule type" value="Genomic_DNA"/>
</dbReference>
<gene>
    <name evidence="7 11" type="primary">pepT</name>
    <name evidence="11" type="ORF">FEE95_19360</name>
</gene>
<evidence type="ECO:0000256" key="4">
    <source>
        <dbReference type="ARBA" id="ARBA00022801"/>
    </source>
</evidence>
<comment type="similarity">
    <text evidence="1 7">Belongs to the peptidase M20B family.</text>
</comment>
<dbReference type="SUPFAM" id="SSF53187">
    <property type="entry name" value="Zn-dependent exopeptidases"/>
    <property type="match status" value="1"/>
</dbReference>
<evidence type="ECO:0000256" key="2">
    <source>
        <dbReference type="ARBA" id="ARBA00022670"/>
    </source>
</evidence>
<dbReference type="GO" id="GO:0008270">
    <property type="term" value="F:zinc ion binding"/>
    <property type="evidence" value="ECO:0007669"/>
    <property type="project" value="UniProtKB-UniRule"/>
</dbReference>
<evidence type="ECO:0000256" key="1">
    <source>
        <dbReference type="ARBA" id="ARBA00009692"/>
    </source>
</evidence>
<dbReference type="SUPFAM" id="SSF55031">
    <property type="entry name" value="Bacterial exopeptidase dimerisation domain"/>
    <property type="match status" value="1"/>
</dbReference>
<dbReference type="PANTHER" id="PTHR42994:SF1">
    <property type="entry name" value="PEPTIDASE T"/>
    <property type="match status" value="1"/>
</dbReference>
<dbReference type="GO" id="GO:0045148">
    <property type="term" value="F:tripeptide aminopeptidase activity"/>
    <property type="evidence" value="ECO:0007669"/>
    <property type="project" value="UniProtKB-UniRule"/>
</dbReference>
<evidence type="ECO:0000259" key="10">
    <source>
        <dbReference type="Pfam" id="PF07687"/>
    </source>
</evidence>
<keyword evidence="5 7" id="KW-0862">Zinc</keyword>
<proteinExistence type="inferred from homology"/>
<dbReference type="PIRSF" id="PIRSF037215">
    <property type="entry name" value="Peptidase_M20B"/>
    <property type="match status" value="1"/>
</dbReference>
<comment type="catalytic activity">
    <reaction evidence="7">
        <text>Release of the N-terminal residue from a tripeptide.</text>
        <dbReference type="EC" id="3.4.11.4"/>
    </reaction>
</comment>
<dbReference type="Gene3D" id="3.40.630.10">
    <property type="entry name" value="Zn peptidases"/>
    <property type="match status" value="1"/>
</dbReference>
<feature type="active site" description="Proton acceptor" evidence="7 8">
    <location>
        <position position="175"/>
    </location>
</feature>
<comment type="function">
    <text evidence="7">Cleaves the N-terminal amino acid of tripeptides.</text>
</comment>
<dbReference type="PROSITE" id="PS00758">
    <property type="entry name" value="ARGE_DAPE_CPG2_1"/>
    <property type="match status" value="1"/>
</dbReference>
<feature type="binding site" evidence="7 9">
    <location>
        <position position="141"/>
    </location>
    <ligand>
        <name>Zn(2+)</name>
        <dbReference type="ChEBI" id="CHEBI:29105"/>
        <label>2</label>
    </ligand>
</feature>
<keyword evidence="12" id="KW-1185">Reference proteome</keyword>
<dbReference type="EC" id="3.4.11.4" evidence="7"/>
<dbReference type="InterPro" id="IPR002933">
    <property type="entry name" value="Peptidase_M20"/>
</dbReference>
<dbReference type="Gene3D" id="3.30.70.360">
    <property type="match status" value="1"/>
</dbReference>
<evidence type="ECO:0000313" key="11">
    <source>
        <dbReference type="EMBL" id="TMM53228.1"/>
    </source>
</evidence>
<dbReference type="PROSITE" id="PS00759">
    <property type="entry name" value="ARGE_DAPE_CPG2_2"/>
    <property type="match status" value="1"/>
</dbReference>
<dbReference type="InterPro" id="IPR010161">
    <property type="entry name" value="Peptidase_M20B"/>
</dbReference>
<feature type="domain" description="Peptidase M20 dimerisation" evidence="10">
    <location>
        <begin position="207"/>
        <end position="307"/>
    </location>
</feature>
<dbReference type="RefSeq" id="WP_138659688.1">
    <property type="nucleotide sequence ID" value="NZ_VATY01000005.1"/>
</dbReference>
<dbReference type="GO" id="GO:0008237">
    <property type="term" value="F:metallopeptidase activity"/>
    <property type="evidence" value="ECO:0007669"/>
    <property type="project" value="UniProtKB-KW"/>
</dbReference>
<evidence type="ECO:0000313" key="12">
    <source>
        <dbReference type="Proteomes" id="UP000310314"/>
    </source>
</evidence>
<dbReference type="GO" id="GO:0006508">
    <property type="term" value="P:proteolysis"/>
    <property type="evidence" value="ECO:0007669"/>
    <property type="project" value="UniProtKB-UniRule"/>
</dbReference>
<keyword evidence="2 7" id="KW-0645">Protease</keyword>
<keyword evidence="7 11" id="KW-0031">Aminopeptidase</keyword>
<dbReference type="AlphaFoldDB" id="A0A5S3PGG5"/>
<dbReference type="Pfam" id="PF07687">
    <property type="entry name" value="M20_dimer"/>
    <property type="match status" value="1"/>
</dbReference>
<comment type="subcellular location">
    <subcellularLocation>
        <location evidence="7">Cytoplasm</location>
    </subcellularLocation>
</comment>
<dbReference type="NCBIfam" id="NF009920">
    <property type="entry name" value="PRK13381.1"/>
    <property type="match status" value="1"/>
</dbReference>
<comment type="caution">
    <text evidence="11">The sequence shown here is derived from an EMBL/GenBank/DDBJ whole genome shotgun (WGS) entry which is preliminary data.</text>
</comment>
<feature type="binding site" evidence="7 9">
    <location>
        <position position="78"/>
    </location>
    <ligand>
        <name>Zn(2+)</name>
        <dbReference type="ChEBI" id="CHEBI:29105"/>
        <label>1</label>
    </ligand>
</feature>
<evidence type="ECO:0000256" key="6">
    <source>
        <dbReference type="ARBA" id="ARBA00023049"/>
    </source>
</evidence>
<feature type="binding site" evidence="7 9">
    <location>
        <position position="176"/>
    </location>
    <ligand>
        <name>Zn(2+)</name>
        <dbReference type="ChEBI" id="CHEBI:29105"/>
        <label>2</label>
    </ligand>
</feature>
<evidence type="ECO:0000256" key="8">
    <source>
        <dbReference type="PIRSR" id="PIRSR037215-1"/>
    </source>
</evidence>
<name>A0A5S3PGG5_9FLAO</name>
<protein>
    <recommendedName>
        <fullName evidence="7">Peptidase T</fullName>
        <ecNumber evidence="7">3.4.11.4</ecNumber>
    </recommendedName>
    <alternativeName>
        <fullName evidence="7">Aminotripeptidase</fullName>
        <shortName evidence="7">Tripeptidase</shortName>
    </alternativeName>
    <alternativeName>
        <fullName evidence="7">Tripeptide aminopeptidase</fullName>
    </alternativeName>
</protein>
<dbReference type="Proteomes" id="UP000310314">
    <property type="component" value="Unassembled WGS sequence"/>
</dbReference>
<dbReference type="InterPro" id="IPR036264">
    <property type="entry name" value="Bact_exopeptidase_dim_dom"/>
</dbReference>
<feature type="binding site" evidence="7 9">
    <location>
        <position position="379"/>
    </location>
    <ligand>
        <name>Zn(2+)</name>
        <dbReference type="ChEBI" id="CHEBI:29105"/>
        <label>2</label>
    </ligand>
</feature>
<accession>A0A5S3PGG5</accession>
<dbReference type="NCBIfam" id="NF003976">
    <property type="entry name" value="PRK05469.1"/>
    <property type="match status" value="1"/>
</dbReference>
<evidence type="ECO:0000256" key="5">
    <source>
        <dbReference type="ARBA" id="ARBA00022833"/>
    </source>
</evidence>
<reference evidence="11 12" key="1">
    <citation type="submission" date="2019-05" db="EMBL/GenBank/DDBJ databases">
        <authorList>
            <person name="Zhang J.-Y."/>
            <person name="Feg X."/>
            <person name="Du Z.-J."/>
        </authorList>
    </citation>
    <scope>NUCLEOTIDE SEQUENCE [LARGE SCALE GENOMIC DNA]</scope>
    <source>
        <strain evidence="11 12">RZ26</strain>
    </source>
</reference>
<dbReference type="NCBIfam" id="TIGR01882">
    <property type="entry name" value="peptidase-T"/>
    <property type="match status" value="1"/>
</dbReference>
<keyword evidence="3 7" id="KW-0479">Metal-binding</keyword>
<dbReference type="OrthoDB" id="9804934at2"/>
<feature type="binding site" evidence="7 9">
    <location>
        <position position="141"/>
    </location>
    <ligand>
        <name>Zn(2+)</name>
        <dbReference type="ChEBI" id="CHEBI:29105"/>
        <label>1</label>
    </ligand>
</feature>
<dbReference type="CDD" id="cd03892">
    <property type="entry name" value="M20_peptT"/>
    <property type="match status" value="1"/>
</dbReference>
<dbReference type="GO" id="GO:0043171">
    <property type="term" value="P:peptide catabolic process"/>
    <property type="evidence" value="ECO:0007669"/>
    <property type="project" value="UniProtKB-UniRule"/>
</dbReference>
<evidence type="ECO:0000256" key="3">
    <source>
        <dbReference type="ARBA" id="ARBA00022723"/>
    </source>
</evidence>
<feature type="binding site" evidence="7 9">
    <location>
        <position position="198"/>
    </location>
    <ligand>
        <name>Zn(2+)</name>
        <dbReference type="ChEBI" id="CHEBI:29105"/>
        <label>1</label>
    </ligand>
</feature>
<evidence type="ECO:0000256" key="9">
    <source>
        <dbReference type="PIRSR" id="PIRSR037215-2"/>
    </source>
</evidence>
<dbReference type="PANTHER" id="PTHR42994">
    <property type="entry name" value="PEPTIDASE T"/>
    <property type="match status" value="1"/>
</dbReference>
<organism evidence="11 12">
    <name type="scientific">Maribacter algarum</name>
    <name type="common">ex Zhang et al. 2020</name>
    <dbReference type="NCBI Taxonomy" id="2578118"/>
    <lineage>
        <taxon>Bacteria</taxon>
        <taxon>Pseudomonadati</taxon>
        <taxon>Bacteroidota</taxon>
        <taxon>Flavobacteriia</taxon>
        <taxon>Flavobacteriales</taxon>
        <taxon>Flavobacteriaceae</taxon>
        <taxon>Maribacter</taxon>
    </lineage>
</organism>
<dbReference type="GO" id="GO:0005829">
    <property type="term" value="C:cytosol"/>
    <property type="evidence" value="ECO:0007669"/>
    <property type="project" value="TreeGrafter"/>
</dbReference>
<comment type="cofactor">
    <cofactor evidence="7 9">
        <name>Zn(2+)</name>
        <dbReference type="ChEBI" id="CHEBI:29105"/>
    </cofactor>
    <text evidence="7 9">Binds 2 Zn(2+) ions per subunit.</text>
</comment>
<dbReference type="InterPro" id="IPR001261">
    <property type="entry name" value="ArgE/DapE_CS"/>
</dbReference>
<dbReference type="InterPro" id="IPR011650">
    <property type="entry name" value="Peptidase_M20_dimer"/>
</dbReference>
<dbReference type="HAMAP" id="MF_00550">
    <property type="entry name" value="Aminopeptidase_M20"/>
    <property type="match status" value="1"/>
</dbReference>
<keyword evidence="6 7" id="KW-0482">Metalloprotease</keyword>
<evidence type="ECO:0000256" key="7">
    <source>
        <dbReference type="HAMAP-Rule" id="MF_00550"/>
    </source>
</evidence>
<sequence>MQDIIDRFLSYVCIDTQSDPNSKTTPSTEKQWHLANELVYELKQIGMQDVSIDNNAYIMATLPSNLDKKVPTIGFISHFDTTPDFSGSDIKPQIIRDYDGGDIVLNVEQKIVLSPFYFEDLLQYKGQTLITTDGTTLLGADDKAGIAEIITAMEYLINHPEIKHGDIRVGFTPDEEIGRGAHKFDVEKFGAEWAYTMDGSQIGELEYENFNAAGAKVTISGISVHPGYAKGKMINAVSIANEFMSILPPEETPQNTSGREGFFHIHSMKGEIESAEFELIIRDHDKKQFENRKKLLHDIVEKMNKDYGDCVSMDLNDQYYNMREKVEPVFHIVEIAKEAMEKVGIEPTIKPIRGGTDGSQLSYMGLPCPNIFAGGHNFHGKYEYVPVESMQKAVEVIVKICELVGEKEF</sequence>
<dbReference type="Pfam" id="PF01546">
    <property type="entry name" value="Peptidase_M20"/>
    <property type="match status" value="1"/>
</dbReference>
<keyword evidence="7" id="KW-0963">Cytoplasm</keyword>